<organism evidence="1 2">
    <name type="scientific">Populus tomentosa</name>
    <name type="common">Chinese white poplar</name>
    <dbReference type="NCBI Taxonomy" id="118781"/>
    <lineage>
        <taxon>Eukaryota</taxon>
        <taxon>Viridiplantae</taxon>
        <taxon>Streptophyta</taxon>
        <taxon>Embryophyta</taxon>
        <taxon>Tracheophyta</taxon>
        <taxon>Spermatophyta</taxon>
        <taxon>Magnoliopsida</taxon>
        <taxon>eudicotyledons</taxon>
        <taxon>Gunneridae</taxon>
        <taxon>Pentapetalae</taxon>
        <taxon>rosids</taxon>
        <taxon>fabids</taxon>
        <taxon>Malpighiales</taxon>
        <taxon>Salicaceae</taxon>
        <taxon>Saliceae</taxon>
        <taxon>Populus</taxon>
    </lineage>
</organism>
<dbReference type="Proteomes" id="UP000886885">
    <property type="component" value="Chromosome 5D"/>
</dbReference>
<dbReference type="EMBL" id="JAAWWB010000010">
    <property type="protein sequence ID" value="KAG6773321.1"/>
    <property type="molecule type" value="Genomic_DNA"/>
</dbReference>
<proteinExistence type="predicted"/>
<protein>
    <submittedName>
        <fullName evidence="1">Uncharacterized protein</fullName>
    </submittedName>
</protein>
<reference evidence="1" key="1">
    <citation type="journal article" date="2020" name="bioRxiv">
        <title>Hybrid origin of Populus tomentosa Carr. identified through genome sequencing and phylogenomic analysis.</title>
        <authorList>
            <person name="An X."/>
            <person name="Gao K."/>
            <person name="Chen Z."/>
            <person name="Li J."/>
            <person name="Yang X."/>
            <person name="Yang X."/>
            <person name="Zhou J."/>
            <person name="Guo T."/>
            <person name="Zhao T."/>
            <person name="Huang S."/>
            <person name="Miao D."/>
            <person name="Khan W.U."/>
            <person name="Rao P."/>
            <person name="Ye M."/>
            <person name="Lei B."/>
            <person name="Liao W."/>
            <person name="Wang J."/>
            <person name="Ji L."/>
            <person name="Li Y."/>
            <person name="Guo B."/>
            <person name="Mustafa N.S."/>
            <person name="Li S."/>
            <person name="Yun Q."/>
            <person name="Keller S.R."/>
            <person name="Mao J."/>
            <person name="Zhang R."/>
            <person name="Strauss S.H."/>
        </authorList>
    </citation>
    <scope>NUCLEOTIDE SEQUENCE</scope>
    <source>
        <strain evidence="1">GM15</strain>
        <tissue evidence="1">Leaf</tissue>
    </source>
</reference>
<keyword evidence="2" id="KW-1185">Reference proteome</keyword>
<name>A0A8X7ZQD2_POPTO</name>
<gene>
    <name evidence="1" type="ORF">POTOM_020587</name>
</gene>
<evidence type="ECO:0000313" key="1">
    <source>
        <dbReference type="EMBL" id="KAG6773321.1"/>
    </source>
</evidence>
<evidence type="ECO:0000313" key="2">
    <source>
        <dbReference type="Proteomes" id="UP000886885"/>
    </source>
</evidence>
<comment type="caution">
    <text evidence="1">The sequence shown here is derived from an EMBL/GenBank/DDBJ whole genome shotgun (WGS) entry which is preliminary data.</text>
</comment>
<sequence length="348" mass="37814">MGDQEGPWPRSVTSIALRMGAGLRSPQVGDPTSKFVVEGAAQVAAPVILVCNYALCYMLLQLGTKVPECAMLKATRDILTWTGSMGNQEGPWPRSVTSIALRMGAGLRSPHAGRAYVIICGRGAAQVAVLSNPSKHFARSPPFKMNSVPRDHELIMEVIFLPRRNGIKTAGYGEHSWLSKRQKQISCLAEDRIIRQPISEPNEITREQVPIKMEQKRMFKHAAARIKYLCVGNCQYSCYISKLGGCSKIFGHYLPGLSTLASKPLRSHQTSASKVLKGIKRNSRLILEATCSVLTWTGSMGDQEGPWLRSATSIALRMGAGLRSPQVGDPASKFVAEGAVPAAAPLQF</sequence>
<accession>A0A8X7ZQD2</accession>
<dbReference type="AlphaFoldDB" id="A0A8X7ZQD2"/>